<name>A0A8X7XK66_POLSE</name>
<dbReference type="EMBL" id="JAATIS010000147">
    <property type="protein sequence ID" value="KAG2469567.1"/>
    <property type="molecule type" value="Genomic_DNA"/>
</dbReference>
<feature type="non-terminal residue" evidence="8">
    <location>
        <position position="141"/>
    </location>
</feature>
<evidence type="ECO:0000313" key="9">
    <source>
        <dbReference type="Proteomes" id="UP000886611"/>
    </source>
</evidence>
<feature type="chain" id="PRO_5036501037" evidence="5">
    <location>
        <begin position="20"/>
        <end position="141"/>
    </location>
</feature>
<dbReference type="Proteomes" id="UP000886611">
    <property type="component" value="Unassembled WGS sequence"/>
</dbReference>
<dbReference type="InterPro" id="IPR013106">
    <property type="entry name" value="Ig_V-set"/>
</dbReference>
<keyword evidence="1 5" id="KW-0732">Signal</keyword>
<dbReference type="PANTHER" id="PTHR19367">
    <property type="entry name" value="T-CELL RECEPTOR ALPHA CHAIN V REGION"/>
    <property type="match status" value="1"/>
</dbReference>
<dbReference type="GO" id="GO:0002250">
    <property type="term" value="P:adaptive immune response"/>
    <property type="evidence" value="ECO:0007669"/>
    <property type="project" value="UniProtKB-KW"/>
</dbReference>
<dbReference type="InterPro" id="IPR003599">
    <property type="entry name" value="Ig_sub"/>
</dbReference>
<proteinExistence type="predicted"/>
<keyword evidence="2" id="KW-0391">Immunity</keyword>
<protein>
    <submittedName>
        <fullName evidence="8">TVA14 protein</fullName>
    </submittedName>
</protein>
<evidence type="ECO:0000256" key="5">
    <source>
        <dbReference type="SAM" id="SignalP"/>
    </source>
</evidence>
<comment type="caution">
    <text evidence="8">The sequence shown here is derived from an EMBL/GenBank/DDBJ whole genome shotgun (WGS) entry which is preliminary data.</text>
</comment>
<evidence type="ECO:0000259" key="6">
    <source>
        <dbReference type="SMART" id="SM00406"/>
    </source>
</evidence>
<dbReference type="AlphaFoldDB" id="A0A8X7XK66"/>
<dbReference type="SMART" id="SM00406">
    <property type="entry name" value="IGv"/>
    <property type="match status" value="1"/>
</dbReference>
<dbReference type="SMART" id="SM00409">
    <property type="entry name" value="IG"/>
    <property type="match status" value="1"/>
</dbReference>
<dbReference type="InterPro" id="IPR013783">
    <property type="entry name" value="Ig-like_fold"/>
</dbReference>
<feature type="domain" description="Immunoglobulin" evidence="7">
    <location>
        <begin position="26"/>
        <end position="126"/>
    </location>
</feature>
<keyword evidence="4" id="KW-0393">Immunoglobulin domain</keyword>
<accession>A0A8X7XK66</accession>
<dbReference type="PANTHER" id="PTHR19367:SF18">
    <property type="entry name" value="T CELL RECEPTOR ALPHA VARIABLE 16"/>
    <property type="match status" value="1"/>
</dbReference>
<evidence type="ECO:0000256" key="2">
    <source>
        <dbReference type="ARBA" id="ARBA00023130"/>
    </source>
</evidence>
<organism evidence="8 9">
    <name type="scientific">Polypterus senegalus</name>
    <name type="common">Senegal bichir</name>
    <dbReference type="NCBI Taxonomy" id="55291"/>
    <lineage>
        <taxon>Eukaryota</taxon>
        <taxon>Metazoa</taxon>
        <taxon>Chordata</taxon>
        <taxon>Craniata</taxon>
        <taxon>Vertebrata</taxon>
        <taxon>Euteleostomi</taxon>
        <taxon>Actinopterygii</taxon>
        <taxon>Polypteriformes</taxon>
        <taxon>Polypteridae</taxon>
        <taxon>Polypterus</taxon>
    </lineage>
</organism>
<feature type="signal peptide" evidence="5">
    <location>
        <begin position="1"/>
        <end position="19"/>
    </location>
</feature>
<feature type="domain" description="Immunoglobulin V-set" evidence="6">
    <location>
        <begin position="36"/>
        <end position="114"/>
    </location>
</feature>
<gene>
    <name evidence="8" type="primary">Trav14dv4</name>
    <name evidence="8" type="ORF">GTO96_0022879</name>
</gene>
<evidence type="ECO:0000256" key="3">
    <source>
        <dbReference type="ARBA" id="ARBA00023170"/>
    </source>
</evidence>
<keyword evidence="2" id="KW-1064">Adaptive immunity</keyword>
<dbReference type="InterPro" id="IPR036179">
    <property type="entry name" value="Ig-like_dom_sf"/>
</dbReference>
<dbReference type="Gene3D" id="2.60.40.10">
    <property type="entry name" value="Immunoglobulins"/>
    <property type="match status" value="1"/>
</dbReference>
<sequence>MYQRILALTLLASLGYGSKERVWNPEGNVQVFQKQLAEIKCNFETTDTSPFLFWYIQPLSGSPRHLITKTPTYSTNAEGFGERFKSTLNLEDKTVHLKIASSRLSDSAIYFCALRPTVRTMKLRALHKLLSQKYCFINDNL</sequence>
<evidence type="ECO:0000256" key="4">
    <source>
        <dbReference type="ARBA" id="ARBA00023319"/>
    </source>
</evidence>
<dbReference type="InterPro" id="IPR051287">
    <property type="entry name" value="TCR_variable_region"/>
</dbReference>
<keyword evidence="3" id="KW-0675">Receptor</keyword>
<evidence type="ECO:0000256" key="1">
    <source>
        <dbReference type="ARBA" id="ARBA00022729"/>
    </source>
</evidence>
<evidence type="ECO:0000259" key="7">
    <source>
        <dbReference type="SMART" id="SM00409"/>
    </source>
</evidence>
<dbReference type="Pfam" id="PF07686">
    <property type="entry name" value="V-set"/>
    <property type="match status" value="1"/>
</dbReference>
<dbReference type="SUPFAM" id="SSF48726">
    <property type="entry name" value="Immunoglobulin"/>
    <property type="match status" value="1"/>
</dbReference>
<evidence type="ECO:0000313" key="8">
    <source>
        <dbReference type="EMBL" id="KAG2469567.1"/>
    </source>
</evidence>
<keyword evidence="9" id="KW-1185">Reference proteome</keyword>
<feature type="non-terminal residue" evidence="8">
    <location>
        <position position="1"/>
    </location>
</feature>
<reference evidence="8 9" key="1">
    <citation type="journal article" date="2021" name="Cell">
        <title>Tracing the genetic footprints of vertebrate landing in non-teleost ray-finned fishes.</title>
        <authorList>
            <person name="Bi X."/>
            <person name="Wang K."/>
            <person name="Yang L."/>
            <person name="Pan H."/>
            <person name="Jiang H."/>
            <person name="Wei Q."/>
            <person name="Fang M."/>
            <person name="Yu H."/>
            <person name="Zhu C."/>
            <person name="Cai Y."/>
            <person name="He Y."/>
            <person name="Gan X."/>
            <person name="Zeng H."/>
            <person name="Yu D."/>
            <person name="Zhu Y."/>
            <person name="Jiang H."/>
            <person name="Qiu Q."/>
            <person name="Yang H."/>
            <person name="Zhang Y.E."/>
            <person name="Wang W."/>
            <person name="Zhu M."/>
            <person name="He S."/>
            <person name="Zhang G."/>
        </authorList>
    </citation>
    <scope>NUCLEOTIDE SEQUENCE [LARGE SCALE GENOMIC DNA]</scope>
    <source>
        <strain evidence="8">Bchr_013</strain>
    </source>
</reference>